<dbReference type="GO" id="GO:0005975">
    <property type="term" value="P:carbohydrate metabolic process"/>
    <property type="evidence" value="ECO:0007669"/>
    <property type="project" value="InterPro"/>
</dbReference>
<dbReference type="GO" id="GO:0004553">
    <property type="term" value="F:hydrolase activity, hydrolyzing O-glycosyl compounds"/>
    <property type="evidence" value="ECO:0007669"/>
    <property type="project" value="TreeGrafter"/>
</dbReference>
<proteinExistence type="inferred from homology"/>
<protein>
    <submittedName>
        <fullName evidence="10">Glycosyl hydrolase family 65 protein</fullName>
    </submittedName>
</protein>
<dbReference type="GO" id="GO:0030246">
    <property type="term" value="F:carbohydrate binding"/>
    <property type="evidence" value="ECO:0007669"/>
    <property type="project" value="InterPro"/>
</dbReference>
<dbReference type="Gene3D" id="1.50.10.10">
    <property type="match status" value="1"/>
</dbReference>
<dbReference type="FunFam" id="2.70.98.40:FF:000001">
    <property type="entry name" value="Family 65 glycosyl hydrolase"/>
    <property type="match status" value="1"/>
</dbReference>
<gene>
    <name evidence="10" type="ORF">POF50_016130</name>
</gene>
<dbReference type="EMBL" id="JABXJJ020000018">
    <property type="protein sequence ID" value="MDI5970852.1"/>
    <property type="molecule type" value="Genomic_DNA"/>
</dbReference>
<dbReference type="InterPro" id="IPR011013">
    <property type="entry name" value="Gal_mutarotase_sf_dom"/>
</dbReference>
<dbReference type="PIRSF" id="PIRSF036289">
    <property type="entry name" value="Glycosyl_hydrolase_malt_phosph"/>
    <property type="match status" value="1"/>
</dbReference>
<feature type="region of interest" description="Disordered" evidence="6">
    <location>
        <begin position="175"/>
        <end position="204"/>
    </location>
</feature>
<dbReference type="Pfam" id="PF03632">
    <property type="entry name" value="Glyco_hydro_65m"/>
    <property type="match status" value="1"/>
</dbReference>
<dbReference type="SUPFAM" id="SSF74650">
    <property type="entry name" value="Galactose mutarotase-like"/>
    <property type="match status" value="1"/>
</dbReference>
<evidence type="ECO:0000256" key="3">
    <source>
        <dbReference type="ARBA" id="ARBA00023295"/>
    </source>
</evidence>
<evidence type="ECO:0000256" key="6">
    <source>
        <dbReference type="SAM" id="MobiDB-lite"/>
    </source>
</evidence>
<dbReference type="InterPro" id="IPR008928">
    <property type="entry name" value="6-hairpin_glycosidase_sf"/>
</dbReference>
<reference evidence="10" key="1">
    <citation type="submission" date="2023-05" db="EMBL/GenBank/DDBJ databases">
        <title>Streptantibioticus silvisoli sp. nov., acidotolerant actinomycetes 1 from pine litter.</title>
        <authorList>
            <person name="Swiecimska M."/>
            <person name="Golinska P."/>
            <person name="Sangal V."/>
            <person name="Wachnowicz B."/>
            <person name="Goodfellow M."/>
        </authorList>
    </citation>
    <scope>NUCLEOTIDE SEQUENCE</scope>
    <source>
        <strain evidence="10">SL13</strain>
    </source>
</reference>
<feature type="compositionally biased region" description="Basic residues" evidence="6">
    <location>
        <begin position="777"/>
        <end position="788"/>
    </location>
</feature>
<feature type="binding site" evidence="5">
    <location>
        <begin position="361"/>
        <end position="362"/>
    </location>
    <ligand>
        <name>substrate</name>
    </ligand>
</feature>
<organism evidence="10">
    <name type="scientific">Streptantibioticus silvisoli</name>
    <dbReference type="NCBI Taxonomy" id="2705255"/>
    <lineage>
        <taxon>Bacteria</taxon>
        <taxon>Bacillati</taxon>
        <taxon>Actinomycetota</taxon>
        <taxon>Actinomycetes</taxon>
        <taxon>Kitasatosporales</taxon>
        <taxon>Streptomycetaceae</taxon>
        <taxon>Streptantibioticus</taxon>
    </lineage>
</organism>
<dbReference type="RefSeq" id="WP_282698765.1">
    <property type="nucleotide sequence ID" value="NZ_JABXJJ020000018.1"/>
</dbReference>
<dbReference type="PANTHER" id="PTHR11051">
    <property type="entry name" value="GLYCOSYL HYDROLASE-RELATED"/>
    <property type="match status" value="1"/>
</dbReference>
<name>A0AA90HA35_9ACTN</name>
<evidence type="ECO:0000259" key="7">
    <source>
        <dbReference type="Pfam" id="PF03632"/>
    </source>
</evidence>
<sequence>MITHPAFSCAPWNLTETELNLDVLPQSESVFALSNGHVGWRGNLDEGEPHGLPGTYLNGLHELRRLPYAEAGYGYPESGQSVINVTNGKVLRLLVDDEPFDLRYGQLHHHERVLDFRTGLLHRTAEWTSPAGRRVRLRSTRLVSLTQRAIAALRWEIEPVDEPVQVVVQSELIANEQMPGGEGDPRAASSVDDPLESQEHHADGTSLRLIHRTRHSGLLVAAAAGHRVQGPTGTQTHADSSADLARFTVVGRLEPGQRLCVDKTVAYGWSGARSRPAVRDQVDAALAAGERTGWQGLVDEQRAYLDDFWDRSDVEVEGDPEVQQAVRFALFHVLQAGARAEERAIAAKGLTGSGYDGHSFWDTEGFVLPMLTYTAPLTVAHALRWRHSTLPAARDRARQLGLRGATFPWRTIAGEECSAYWPAGTAAFHINAAVADAVIRYTHATGDTAFERDIGLELLVETARMWASLGHHDHDGVFHIDGVTGPDEYSAVCDDNTYTNLMAQANLRAAADCAEHHQEIARGLGVDHDETERWRAAADGMAVPYDKRLEVHEQAAGYTGHAEWDFDNTGPDDYPLMLHYPYFDLYRKQVIKQADLVLAMFVRGEAFTAEQKARNFEYYERITVRDSSLSACCQAVLAAETGHLGLAYDYLGEAATMDLLDLEHNTRDGLHIASLAGTWIALVSGFGGMRSDGGELRFAPRLPPEITRLAFRVTVLGSRLHVEVTRNEARYSLDDGDDSLTVRHFGRRLTVAPGRPAVRTLPDLPLRPAPQQPPGRAPHHRTPAVKDD</sequence>
<comment type="caution">
    <text evidence="10">The sequence shown here is derived from an EMBL/GenBank/DDBJ whole genome shotgun (WGS) entry which is preliminary data.</text>
</comment>
<evidence type="ECO:0000256" key="2">
    <source>
        <dbReference type="ARBA" id="ARBA00022801"/>
    </source>
</evidence>
<dbReference type="Pfam" id="PF03636">
    <property type="entry name" value="Glyco_hydro_65N"/>
    <property type="match status" value="1"/>
</dbReference>
<dbReference type="InterPro" id="IPR017045">
    <property type="entry name" value="Malt_Pase/Glycosyl_Hdrlase"/>
</dbReference>
<dbReference type="InterPro" id="IPR037018">
    <property type="entry name" value="GH65_N"/>
</dbReference>
<dbReference type="InterPro" id="IPR005194">
    <property type="entry name" value="Glyco_hydro_65_C"/>
</dbReference>
<feature type="active site" description="Proton donor" evidence="4">
    <location>
        <position position="488"/>
    </location>
</feature>
<dbReference type="SUPFAM" id="SSF48208">
    <property type="entry name" value="Six-hairpin glycosidases"/>
    <property type="match status" value="1"/>
</dbReference>
<evidence type="ECO:0000256" key="4">
    <source>
        <dbReference type="PIRSR" id="PIRSR036289-50"/>
    </source>
</evidence>
<evidence type="ECO:0000256" key="5">
    <source>
        <dbReference type="PIRSR" id="PIRSR036289-51"/>
    </source>
</evidence>
<feature type="domain" description="Glycoside hydrolase family 65 C-terminal" evidence="8">
    <location>
        <begin position="689"/>
        <end position="751"/>
    </location>
</feature>
<dbReference type="PANTHER" id="PTHR11051:SF13">
    <property type="entry name" value="GLYCOSYL TRANSFERASE"/>
    <property type="match status" value="1"/>
</dbReference>
<dbReference type="Pfam" id="PF03633">
    <property type="entry name" value="Glyco_hydro_65C"/>
    <property type="match status" value="1"/>
</dbReference>
<dbReference type="InterPro" id="IPR005196">
    <property type="entry name" value="Glyco_hydro_65_N"/>
</dbReference>
<dbReference type="Gene3D" id="2.70.98.40">
    <property type="entry name" value="Glycoside hydrolase, family 65, N-terminal domain"/>
    <property type="match status" value="1"/>
</dbReference>
<evidence type="ECO:0000313" key="10">
    <source>
        <dbReference type="EMBL" id="MDI5970852.1"/>
    </source>
</evidence>
<evidence type="ECO:0000259" key="8">
    <source>
        <dbReference type="Pfam" id="PF03633"/>
    </source>
</evidence>
<feature type="compositionally biased region" description="Pro residues" evidence="6">
    <location>
        <begin position="765"/>
        <end position="776"/>
    </location>
</feature>
<dbReference type="Gene3D" id="2.60.420.10">
    <property type="entry name" value="Maltose phosphorylase, domain 3"/>
    <property type="match status" value="1"/>
</dbReference>
<dbReference type="FunFam" id="1.50.10.10:FF:000029">
    <property type="entry name" value="Family 65 glycosyl hydrolase"/>
    <property type="match status" value="1"/>
</dbReference>
<dbReference type="InterPro" id="IPR012341">
    <property type="entry name" value="6hp_glycosidase-like_sf"/>
</dbReference>
<feature type="domain" description="Glycoside hydrolase family 65 central catalytic" evidence="7">
    <location>
        <begin position="327"/>
        <end position="679"/>
    </location>
</feature>
<dbReference type="AlphaFoldDB" id="A0AA90HA35"/>
<keyword evidence="2 10" id="KW-0378">Hydrolase</keyword>
<evidence type="ECO:0000259" key="9">
    <source>
        <dbReference type="Pfam" id="PF03636"/>
    </source>
</evidence>
<keyword evidence="3" id="KW-0326">Glycosidase</keyword>
<feature type="binding site" evidence="5">
    <location>
        <begin position="592"/>
        <end position="593"/>
    </location>
    <ligand>
        <name>substrate</name>
    </ligand>
</feature>
<dbReference type="InterPro" id="IPR005195">
    <property type="entry name" value="Glyco_hydro_65_M"/>
</dbReference>
<evidence type="ECO:0000256" key="1">
    <source>
        <dbReference type="ARBA" id="ARBA00006768"/>
    </source>
</evidence>
<feature type="domain" description="Glycoside hydrolase family 65 N-terminal" evidence="9">
    <location>
        <begin position="15"/>
        <end position="270"/>
    </location>
</feature>
<accession>A0AA90HA35</accession>
<feature type="region of interest" description="Disordered" evidence="6">
    <location>
        <begin position="754"/>
        <end position="788"/>
    </location>
</feature>
<comment type="similarity">
    <text evidence="1">Belongs to the glycosyl hydrolase 65 family.</text>
</comment>
<dbReference type="GO" id="GO:0016757">
    <property type="term" value="F:glycosyltransferase activity"/>
    <property type="evidence" value="ECO:0007669"/>
    <property type="project" value="UniProtKB-ARBA"/>
</dbReference>